<feature type="compositionally biased region" description="Basic and acidic residues" evidence="2">
    <location>
        <begin position="1104"/>
        <end position="1138"/>
    </location>
</feature>
<name>A0A5N4DSW5_CAMDR</name>
<feature type="region of interest" description="Disordered" evidence="2">
    <location>
        <begin position="1236"/>
        <end position="1304"/>
    </location>
</feature>
<accession>A0A5N4DSW5</accession>
<dbReference type="GO" id="GO:0005930">
    <property type="term" value="C:axoneme"/>
    <property type="evidence" value="ECO:0007669"/>
    <property type="project" value="TreeGrafter"/>
</dbReference>
<keyword evidence="6" id="KW-1185">Reference proteome</keyword>
<organism evidence="5 6">
    <name type="scientific">Camelus dromedarius</name>
    <name type="common">Dromedary</name>
    <name type="synonym">Arabian camel</name>
    <dbReference type="NCBI Taxonomy" id="9838"/>
    <lineage>
        <taxon>Eukaryota</taxon>
        <taxon>Metazoa</taxon>
        <taxon>Chordata</taxon>
        <taxon>Craniata</taxon>
        <taxon>Vertebrata</taxon>
        <taxon>Euteleostomi</taxon>
        <taxon>Mammalia</taxon>
        <taxon>Eutheria</taxon>
        <taxon>Laurasiatheria</taxon>
        <taxon>Artiodactyla</taxon>
        <taxon>Tylopoda</taxon>
        <taxon>Camelidae</taxon>
        <taxon>Camelus</taxon>
    </lineage>
</organism>
<dbReference type="PANTHER" id="PTHR23053:SF0">
    <property type="entry name" value="HYDROCEPHALUS-INDUCING PROTEIN HOMOLOG"/>
    <property type="match status" value="1"/>
</dbReference>
<dbReference type="InterPro" id="IPR033768">
    <property type="entry name" value="Hydin_ADK"/>
</dbReference>
<gene>
    <name evidence="5" type="ORF">Cadr_000011164</name>
</gene>
<evidence type="ECO:0000313" key="5">
    <source>
        <dbReference type="EMBL" id="KAB1274157.1"/>
    </source>
</evidence>
<comment type="caution">
    <text evidence="5">The sequence shown here is derived from an EMBL/GenBank/DDBJ whole genome shotgun (WGS) entry which is preliminary data.</text>
</comment>
<feature type="compositionally biased region" description="Basic and acidic residues" evidence="2">
    <location>
        <begin position="1079"/>
        <end position="1091"/>
    </location>
</feature>
<dbReference type="Gene3D" id="2.60.40.10">
    <property type="entry name" value="Immunoglobulins"/>
    <property type="match status" value="4"/>
</dbReference>
<evidence type="ECO:0000259" key="4">
    <source>
        <dbReference type="Pfam" id="PF24816"/>
    </source>
</evidence>
<dbReference type="GO" id="GO:1904158">
    <property type="term" value="P:axonemal central apparatus assembly"/>
    <property type="evidence" value="ECO:0007669"/>
    <property type="project" value="TreeGrafter"/>
</dbReference>
<dbReference type="PANTHER" id="PTHR23053">
    <property type="entry name" value="DLEC1 DELETED IN LUNG AND ESOPHAGEAL CANCER 1"/>
    <property type="match status" value="1"/>
</dbReference>
<dbReference type="InterPro" id="IPR056344">
    <property type="entry name" value="Ig_CFAP65-like_9th"/>
</dbReference>
<dbReference type="InterPro" id="IPR033305">
    <property type="entry name" value="Hydin-like"/>
</dbReference>
<dbReference type="GO" id="GO:0031514">
    <property type="term" value="C:motile cilium"/>
    <property type="evidence" value="ECO:0007669"/>
    <property type="project" value="UniProtKB-SubCell"/>
</dbReference>
<dbReference type="Pfam" id="PF17213">
    <property type="entry name" value="Hydin_ADK"/>
    <property type="match status" value="1"/>
</dbReference>
<dbReference type="InterPro" id="IPR027417">
    <property type="entry name" value="P-loop_NTPase"/>
</dbReference>
<feature type="coiled-coil region" evidence="1">
    <location>
        <begin position="878"/>
        <end position="947"/>
    </location>
</feature>
<dbReference type="Pfam" id="PF24816">
    <property type="entry name" value="Ig_CFAP65__9th"/>
    <property type="match status" value="1"/>
</dbReference>
<feature type="region of interest" description="Disordered" evidence="2">
    <location>
        <begin position="959"/>
        <end position="986"/>
    </location>
</feature>
<sequence length="1702" mass="193595">MATMGFISSHQEQVLKVYYLPGVPEVFQRSFQIQIAHLDPENITLSGEGIFPRICLDLPRNLKGNEKYEIFLNQARKNLEKECNKYEMFDHSETPEEVPEDESSEMEIERLIVQGYAIEHQKSIIPYSVDDFCHRSRWKLTKVQLPEYILDFGYIILGDVRTHIIKITNTSHFPVSFHAEKRVLHGTGFSIELDRVKNLPYCETETFELRFDPQGASLSVGNKEVVLPIKVVGGPTVHIRLQAKVTIPTMTLSSAKVEFATIQCGQCLVETVQLSNHLQVPCEWFIHSHKKVSKLEKHMPKYLRRKLCAELKPKTRIFEIQPTSGVLDPGERSNVQVKFMPKEEKFYSQTLVFQIAQSTQKLTLLAQGQGLEPHLEFSPSVLKLGPLLPYAPGDEAEVVVKNPCNFPIEFYSLEFDQQYLVEEKILRTLKGYDSYNTLLLPPRLPGEKLPPEVYEYFKEVKRIKEEQMKMKYLESLAQENEEDDGPSSEQGTSASTKRTSLSQGISVTSNLEERHIPVVESKTYPDEEEDEESLEKIMFQTEKIQSIESHSAEEVGEVENNPVSKAIARHLGIDISAEARLAKNRKGIAIIVHGTPLSGKSATAVSLAKYYSAACLNIDSIVLEAISNSNNIEGIRARELCIRAAIEQSMKEEESGKHEDKDIPDQERWEADSKLETYSFHVAQEAAALSQNAMGQIRLSSETLGKLTSESTLVTPEIKPAKTVRGSVLITKSKTESHGSGSQKQHHQHSSETPQISSSPLLSGPAQRRLSVSGSIGGDTGLVSCVLPEELFTQILAKRIQLSDCYRGVVFDSLDTLFARNAATTLLCLLKAIGNREHIYVLNMAQDFTAMKAQEKAKKEQEGKAPTLRGCPSQAPIEHKRKEALEREKERLQNMDEEEYDALTEEEKIIFNQEVQQALQERKRRELERLAREMHEKKLQQELERQKEDELKRKIKKPKQGLLKEEPAMRKPQIPSRQTHTFSKLEVKSDTIEREVSVREQAVVEKEELNKKRRNLLADSNTLGFPLAQEQEDSEGDLPKDTENQMAQKFKTYELTFKDIQNILMYWDRKQGVQQPHAGAEDLGHDGDGTDQRQVPSGGRRGRKDRERERAERERLERERAERERLEKLRALEERSDTGEGEEEDHEGKKDLGVPFINIQTPNFEGLSWKQVLESDKLPRADQILDLLGLGSSGLPIPPPALFSIVSYPVKRLPLATTEILKHFVFVTPPSEELSLMEEKKEAEADGDVSTTTGSSKGQEEQTTSSKSSKQKLKEKMDQTRETQKEKRRMAFNRKGPSGGTSRTIAPLLDIEQNNFSGQHSQEKFIRLNHFRWIVPANSEVTLRVHFSSNDLNIFDQTFNFEILGTRRQYQLYCRGVCTYPYICQDPKVVFPQWKMDMNPNEVIFKKYIVSMERFYFGPLLCGKSRDKYKSSLFPGNMETLTILNSSPMVVEVFFCFQNDVKANTYFLEPITMVLKPNEQQMLNVWAYPTAVGVFEDSIVCCIKENPEPAVFKLSCQGVRPELELDPKQLHFDRLLLHRKESKVVLLRNVTLLPVAWRITSLEHLGEDFTVSVMQGIIPSKAEQSLQVHFQPSKAINIKKAIRLEVLDVDSLVGVVQIENILVFAESYDVALDITFPKDVPCELQQKVPLVVTPMRTHPSPPRPLASAGAEGGLDFGIVRVLEEVKQPLQLKNRGKYEIMFR</sequence>
<dbReference type="GO" id="GO:0003341">
    <property type="term" value="P:cilium movement"/>
    <property type="evidence" value="ECO:0007669"/>
    <property type="project" value="TreeGrafter"/>
</dbReference>
<reference evidence="5 6" key="1">
    <citation type="journal article" date="2019" name="Mol. Ecol. Resour.">
        <title>Improving Illumina assemblies with Hi-C and long reads: an example with the North African dromedary.</title>
        <authorList>
            <person name="Elbers J.P."/>
            <person name="Rogers M.F."/>
            <person name="Perelman P.L."/>
            <person name="Proskuryakova A.A."/>
            <person name="Serdyukova N.A."/>
            <person name="Johnson W.E."/>
            <person name="Horin P."/>
            <person name="Corander J."/>
            <person name="Murphy D."/>
            <person name="Burger P.A."/>
        </authorList>
    </citation>
    <scope>NUCLEOTIDE SEQUENCE [LARGE SCALE GENOMIC DNA]</scope>
    <source>
        <strain evidence="5">Drom800</strain>
        <tissue evidence="5">Blood</tissue>
    </source>
</reference>
<feature type="compositionally biased region" description="Polar residues" evidence="2">
    <location>
        <begin position="487"/>
        <end position="507"/>
    </location>
</feature>
<feature type="region of interest" description="Disordered" evidence="2">
    <location>
        <begin position="477"/>
        <end position="507"/>
    </location>
</feature>
<feature type="compositionally biased region" description="Polar residues" evidence="2">
    <location>
        <begin position="752"/>
        <end position="761"/>
    </location>
</feature>
<dbReference type="InterPro" id="IPR013783">
    <property type="entry name" value="Ig-like_fold"/>
</dbReference>
<feature type="region of interest" description="Disordered" evidence="2">
    <location>
        <begin position="1075"/>
        <end position="1152"/>
    </location>
</feature>
<feature type="region of interest" description="Disordered" evidence="2">
    <location>
        <begin position="734"/>
        <end position="770"/>
    </location>
</feature>
<evidence type="ECO:0000259" key="3">
    <source>
        <dbReference type="Pfam" id="PF17213"/>
    </source>
</evidence>
<feature type="domain" description="Hydin adenylate kinase-like" evidence="3">
    <location>
        <begin position="589"/>
        <end position="814"/>
    </location>
</feature>
<feature type="domain" description="CFAP65-like ninth Ig-like" evidence="4">
    <location>
        <begin position="249"/>
        <end position="360"/>
    </location>
</feature>
<keyword evidence="1" id="KW-0175">Coiled coil</keyword>
<dbReference type="Proteomes" id="UP000299084">
    <property type="component" value="Unassembled WGS sequence"/>
</dbReference>
<feature type="compositionally biased region" description="Basic and acidic residues" evidence="2">
    <location>
        <begin position="1272"/>
        <end position="1285"/>
    </location>
</feature>
<evidence type="ECO:0000256" key="1">
    <source>
        <dbReference type="SAM" id="Coils"/>
    </source>
</evidence>
<dbReference type="Gene3D" id="3.40.50.300">
    <property type="entry name" value="P-loop containing nucleotide triphosphate hydrolases"/>
    <property type="match status" value="1"/>
</dbReference>
<evidence type="ECO:0000313" key="6">
    <source>
        <dbReference type="Proteomes" id="UP000299084"/>
    </source>
</evidence>
<dbReference type="EMBL" id="JWIN03000009">
    <property type="protein sequence ID" value="KAB1274157.1"/>
    <property type="molecule type" value="Genomic_DNA"/>
</dbReference>
<evidence type="ECO:0000256" key="2">
    <source>
        <dbReference type="SAM" id="MobiDB-lite"/>
    </source>
</evidence>
<proteinExistence type="predicted"/>
<protein>
    <submittedName>
        <fullName evidence="5">Hydrocephalus-inducing protein-like protein</fullName>
    </submittedName>
</protein>